<keyword evidence="2" id="KW-1185">Reference proteome</keyword>
<name>A0ABD2PNQ4_9PLAT</name>
<protein>
    <submittedName>
        <fullName evidence="1">Uncharacterized protein</fullName>
    </submittedName>
</protein>
<gene>
    <name evidence="1" type="ORF">Ciccas_012679</name>
</gene>
<dbReference type="AlphaFoldDB" id="A0ABD2PNQ4"/>
<sequence length="116" mass="12587">METGEQVLGMCVRGENLFVITTGRVLLYRLADQQVLHVAQWSSTDSVIISTAPALNAEQKLELLTSGGLITLSLDCSLMDQQQPNLPAQTSHLARLESCSTVVVVVSSRNCLQKIC</sequence>
<dbReference type="EMBL" id="JBJKFK010004701">
    <property type="protein sequence ID" value="KAL3308785.1"/>
    <property type="molecule type" value="Genomic_DNA"/>
</dbReference>
<comment type="caution">
    <text evidence="1">The sequence shown here is derived from an EMBL/GenBank/DDBJ whole genome shotgun (WGS) entry which is preliminary data.</text>
</comment>
<evidence type="ECO:0000313" key="2">
    <source>
        <dbReference type="Proteomes" id="UP001626550"/>
    </source>
</evidence>
<reference evidence="1 2" key="1">
    <citation type="submission" date="2024-11" db="EMBL/GenBank/DDBJ databases">
        <title>Adaptive evolution of stress response genes in parasites aligns with host niche diversity.</title>
        <authorList>
            <person name="Hahn C."/>
            <person name="Resl P."/>
        </authorList>
    </citation>
    <scope>NUCLEOTIDE SEQUENCE [LARGE SCALE GENOMIC DNA]</scope>
    <source>
        <strain evidence="1">EGGRZ-B1_66</strain>
        <tissue evidence="1">Body</tissue>
    </source>
</reference>
<dbReference type="Proteomes" id="UP001626550">
    <property type="component" value="Unassembled WGS sequence"/>
</dbReference>
<proteinExistence type="predicted"/>
<evidence type="ECO:0000313" key="1">
    <source>
        <dbReference type="EMBL" id="KAL3308785.1"/>
    </source>
</evidence>
<accession>A0ABD2PNQ4</accession>
<organism evidence="1 2">
    <name type="scientific">Cichlidogyrus casuarinus</name>
    <dbReference type="NCBI Taxonomy" id="1844966"/>
    <lineage>
        <taxon>Eukaryota</taxon>
        <taxon>Metazoa</taxon>
        <taxon>Spiralia</taxon>
        <taxon>Lophotrochozoa</taxon>
        <taxon>Platyhelminthes</taxon>
        <taxon>Monogenea</taxon>
        <taxon>Monopisthocotylea</taxon>
        <taxon>Dactylogyridea</taxon>
        <taxon>Ancyrocephalidae</taxon>
        <taxon>Cichlidogyrus</taxon>
    </lineage>
</organism>